<dbReference type="InterPro" id="IPR011146">
    <property type="entry name" value="HIT-like"/>
</dbReference>
<dbReference type="PROSITE" id="PS51084">
    <property type="entry name" value="HIT_2"/>
    <property type="match status" value="1"/>
</dbReference>
<dbReference type="eggNOG" id="COG0537">
    <property type="taxonomic scope" value="Bacteria"/>
</dbReference>
<dbReference type="Pfam" id="PF01230">
    <property type="entry name" value="HIT"/>
    <property type="match status" value="1"/>
</dbReference>
<dbReference type="Gene3D" id="3.30.428.10">
    <property type="entry name" value="HIT-like"/>
    <property type="match status" value="1"/>
</dbReference>
<keyword evidence="6" id="KW-1185">Reference proteome</keyword>
<evidence type="ECO:0000256" key="3">
    <source>
        <dbReference type="PROSITE-ProRule" id="PRU00464"/>
    </source>
</evidence>
<dbReference type="PANTHER" id="PTHR47670:SF1">
    <property type="entry name" value="ADENYLYLSULFATASE HINT3"/>
    <property type="match status" value="1"/>
</dbReference>
<evidence type="ECO:0000259" key="4">
    <source>
        <dbReference type="PROSITE" id="PS51084"/>
    </source>
</evidence>
<dbReference type="AlphaFoldDB" id="D6SSB8"/>
<dbReference type="Proteomes" id="UP000005496">
    <property type="component" value="Unassembled WGS sequence"/>
</dbReference>
<evidence type="ECO:0000313" key="6">
    <source>
        <dbReference type="Proteomes" id="UP000005496"/>
    </source>
</evidence>
<feature type="domain" description="HIT" evidence="4">
    <location>
        <begin position="5"/>
        <end position="112"/>
    </location>
</feature>
<organism evidence="5 6">
    <name type="scientific">Desulfonatronospira thiodismutans ASO3-1</name>
    <dbReference type="NCBI Taxonomy" id="555779"/>
    <lineage>
        <taxon>Bacteria</taxon>
        <taxon>Pseudomonadati</taxon>
        <taxon>Thermodesulfobacteriota</taxon>
        <taxon>Desulfovibrionia</taxon>
        <taxon>Desulfovibrionales</taxon>
        <taxon>Desulfonatronovibrionaceae</taxon>
        <taxon>Desulfonatronospira</taxon>
    </lineage>
</organism>
<reference evidence="5" key="1">
    <citation type="submission" date="2010-05" db="EMBL/GenBank/DDBJ databases">
        <title>The draft genome of Desulfonatronospira thiodismutans ASO3-1.</title>
        <authorList>
            <consortium name="US DOE Joint Genome Institute (JGI-PGF)"/>
            <person name="Lucas S."/>
            <person name="Copeland A."/>
            <person name="Lapidus A."/>
            <person name="Cheng J.-F."/>
            <person name="Bruce D."/>
            <person name="Goodwin L."/>
            <person name="Pitluck S."/>
            <person name="Chertkov O."/>
            <person name="Brettin T."/>
            <person name="Detter J.C."/>
            <person name="Han C."/>
            <person name="Land M.L."/>
            <person name="Hauser L."/>
            <person name="Kyrpides N."/>
            <person name="Mikhailova N."/>
            <person name="Muyzer G."/>
            <person name="Woyke T."/>
        </authorList>
    </citation>
    <scope>NUCLEOTIDE SEQUENCE [LARGE SCALE GENOMIC DNA]</scope>
    <source>
        <strain evidence="5">ASO3-1</strain>
    </source>
</reference>
<name>D6SSB8_9BACT</name>
<dbReference type="GO" id="GO:0047627">
    <property type="term" value="F:adenylylsulfatase activity"/>
    <property type="evidence" value="ECO:0007669"/>
    <property type="project" value="TreeGrafter"/>
</dbReference>
<gene>
    <name evidence="5" type="ORF">Dthio_PD0919</name>
</gene>
<evidence type="ECO:0000256" key="2">
    <source>
        <dbReference type="PIRSR" id="PIRSR601310-3"/>
    </source>
</evidence>
<dbReference type="GO" id="GO:0006790">
    <property type="term" value="P:sulfur compound metabolic process"/>
    <property type="evidence" value="ECO:0007669"/>
    <property type="project" value="TreeGrafter"/>
</dbReference>
<dbReference type="CDD" id="cd01277">
    <property type="entry name" value="HINT_subgroup"/>
    <property type="match status" value="1"/>
</dbReference>
<dbReference type="SUPFAM" id="SSF54197">
    <property type="entry name" value="HIT-like"/>
    <property type="match status" value="1"/>
</dbReference>
<dbReference type="PANTHER" id="PTHR47670">
    <property type="entry name" value="ADENYLYLSULFATASE HINT3"/>
    <property type="match status" value="1"/>
</dbReference>
<evidence type="ECO:0000313" key="5">
    <source>
        <dbReference type="EMBL" id="EFI33584.1"/>
    </source>
</evidence>
<proteinExistence type="predicted"/>
<dbReference type="GO" id="GO:0009150">
    <property type="term" value="P:purine ribonucleotide metabolic process"/>
    <property type="evidence" value="ECO:0007669"/>
    <property type="project" value="TreeGrafter"/>
</dbReference>
<dbReference type="InterPro" id="IPR036265">
    <property type="entry name" value="HIT-like_sf"/>
</dbReference>
<comment type="caution">
    <text evidence="5">The sequence shown here is derived from an EMBL/GenBank/DDBJ whole genome shotgun (WGS) entry which is preliminary data.</text>
</comment>
<dbReference type="InterPro" id="IPR001310">
    <property type="entry name" value="Histidine_triad_HIT"/>
</dbReference>
<dbReference type="PRINTS" id="PR00332">
    <property type="entry name" value="HISTRIAD"/>
</dbReference>
<dbReference type="RefSeq" id="WP_008870934.1">
    <property type="nucleotide sequence ID" value="NZ_ACJN02000003.1"/>
</dbReference>
<sequence length="137" mass="15490">MQDCIFCKIVRGEIPSAKVYENDSVLCFLDVAPAVRGHSLVIPREHVENILEIPEDMAAHLHEAIRRVGRGIIQGLKADGFNVGMNNFQAAGQVVMHAHWHLIPRFHGDGLQLWPQYKYDNNEEMQDFARKISSAIS</sequence>
<feature type="short sequence motif" description="Histidine triad motif" evidence="2 3">
    <location>
        <begin position="97"/>
        <end position="101"/>
    </location>
</feature>
<dbReference type="EMBL" id="ACJN02000003">
    <property type="protein sequence ID" value="EFI33584.1"/>
    <property type="molecule type" value="Genomic_DNA"/>
</dbReference>
<dbReference type="InterPro" id="IPR039384">
    <property type="entry name" value="HINT"/>
</dbReference>
<dbReference type="OrthoDB" id="9784774at2"/>
<accession>D6SSB8</accession>
<protein>
    <submittedName>
        <fullName evidence="5">Histidine triad (HIT) protein</fullName>
    </submittedName>
</protein>
<evidence type="ECO:0000256" key="1">
    <source>
        <dbReference type="PIRSR" id="PIRSR601310-1"/>
    </source>
</evidence>
<feature type="active site" description="Tele-AMP-histidine intermediate" evidence="1">
    <location>
        <position position="99"/>
    </location>
</feature>